<feature type="transmembrane region" description="Helical" evidence="3">
    <location>
        <begin position="20"/>
        <end position="38"/>
    </location>
</feature>
<dbReference type="GO" id="GO:0051792">
    <property type="term" value="P:medium-chain fatty acid biosynthetic process"/>
    <property type="evidence" value="ECO:0007669"/>
    <property type="project" value="TreeGrafter"/>
</dbReference>
<evidence type="ECO:0000256" key="3">
    <source>
        <dbReference type="SAM" id="Phobius"/>
    </source>
</evidence>
<name>A0A1E3I2F2_9TREE</name>
<dbReference type="Pfam" id="PF00561">
    <property type="entry name" value="Abhydrolase_1"/>
    <property type="match status" value="1"/>
</dbReference>
<dbReference type="Proteomes" id="UP000094065">
    <property type="component" value="Unassembled WGS sequence"/>
</dbReference>
<keyword evidence="3" id="KW-0812">Transmembrane</keyword>
<dbReference type="GO" id="GO:0051793">
    <property type="term" value="P:medium-chain fatty acid catabolic process"/>
    <property type="evidence" value="ECO:0007669"/>
    <property type="project" value="TreeGrafter"/>
</dbReference>
<dbReference type="PANTHER" id="PTHR10794">
    <property type="entry name" value="ABHYDROLASE DOMAIN-CONTAINING PROTEIN"/>
    <property type="match status" value="1"/>
</dbReference>
<dbReference type="InterPro" id="IPR012020">
    <property type="entry name" value="ABHD4"/>
</dbReference>
<reference evidence="5 6" key="1">
    <citation type="submission" date="2016-06" db="EMBL/GenBank/DDBJ databases">
        <title>Evolution of pathogenesis and genome organization in the Tremellales.</title>
        <authorList>
            <person name="Cuomo C."/>
            <person name="Litvintseva A."/>
            <person name="Heitman J."/>
            <person name="Chen Y."/>
            <person name="Sun S."/>
            <person name="Springer D."/>
            <person name="Dromer F."/>
            <person name="Young S."/>
            <person name="Zeng Q."/>
            <person name="Chapman S."/>
            <person name="Gujja S."/>
            <person name="Saif S."/>
            <person name="Birren B."/>
        </authorList>
    </citation>
    <scope>NUCLEOTIDE SEQUENCE [LARGE SCALE GENOMIC DNA]</scope>
    <source>
        <strain evidence="5 6">CBS 6039</strain>
    </source>
</reference>
<proteinExistence type="inferred from homology"/>
<dbReference type="PIRSF" id="PIRSF005211">
    <property type="entry name" value="Ab_hydro_YheT"/>
    <property type="match status" value="1"/>
</dbReference>
<feature type="domain" description="AB hydrolase-1" evidence="4">
    <location>
        <begin position="136"/>
        <end position="269"/>
    </location>
</feature>
<feature type="active site" description="Charge relay system" evidence="2">
    <location>
        <position position="222"/>
    </location>
</feature>
<accession>A0A1E3I2F2</accession>
<feature type="active site" description="Charge relay system" evidence="2">
    <location>
        <position position="401"/>
    </location>
</feature>
<organism evidence="5 6">
    <name type="scientific">Cryptococcus amylolentus CBS 6039</name>
    <dbReference type="NCBI Taxonomy" id="1295533"/>
    <lineage>
        <taxon>Eukaryota</taxon>
        <taxon>Fungi</taxon>
        <taxon>Dikarya</taxon>
        <taxon>Basidiomycota</taxon>
        <taxon>Agaricomycotina</taxon>
        <taxon>Tremellomycetes</taxon>
        <taxon>Tremellales</taxon>
        <taxon>Cryptococcaceae</taxon>
        <taxon>Cryptococcus</taxon>
    </lineage>
</organism>
<dbReference type="InterPro" id="IPR050960">
    <property type="entry name" value="AB_hydrolase_4_sf"/>
</dbReference>
<dbReference type="InterPro" id="IPR000073">
    <property type="entry name" value="AB_hydrolase_1"/>
</dbReference>
<evidence type="ECO:0000259" key="4">
    <source>
        <dbReference type="Pfam" id="PF00561"/>
    </source>
</evidence>
<dbReference type="SUPFAM" id="SSF53474">
    <property type="entry name" value="alpha/beta-Hydrolases"/>
    <property type="match status" value="1"/>
</dbReference>
<gene>
    <name evidence="5" type="ORF">L202_02355</name>
</gene>
<dbReference type="RefSeq" id="XP_018996350.1">
    <property type="nucleotide sequence ID" value="XM_019135947.1"/>
</dbReference>
<dbReference type="GeneID" id="30153664"/>
<dbReference type="EMBL" id="AWGJ01000003">
    <property type="protein sequence ID" value="ODN82031.1"/>
    <property type="molecule type" value="Genomic_DNA"/>
</dbReference>
<evidence type="ECO:0000313" key="6">
    <source>
        <dbReference type="Proteomes" id="UP000094065"/>
    </source>
</evidence>
<keyword evidence="3" id="KW-1133">Transmembrane helix</keyword>
<dbReference type="STRING" id="1295533.A0A1E3I2F2"/>
<dbReference type="Gene3D" id="3.40.50.1820">
    <property type="entry name" value="alpha/beta hydrolase"/>
    <property type="match status" value="1"/>
</dbReference>
<evidence type="ECO:0000256" key="1">
    <source>
        <dbReference type="ARBA" id="ARBA00010884"/>
    </source>
</evidence>
<comment type="caution">
    <text evidence="5">The sequence shown here is derived from an EMBL/GenBank/DDBJ whole genome shotgun (WGS) entry which is preliminary data.</text>
</comment>
<dbReference type="AlphaFoldDB" id="A0A1E3I2F2"/>
<evidence type="ECO:0000256" key="2">
    <source>
        <dbReference type="PIRSR" id="PIRSR005211-1"/>
    </source>
</evidence>
<keyword evidence="3" id="KW-0472">Membrane</keyword>
<evidence type="ECO:0000313" key="5">
    <source>
        <dbReference type="EMBL" id="ODN82031.1"/>
    </source>
</evidence>
<protein>
    <recommendedName>
        <fullName evidence="4">AB hydrolase-1 domain-containing protein</fullName>
    </recommendedName>
</protein>
<dbReference type="OrthoDB" id="5954035at2759"/>
<dbReference type="InterPro" id="IPR029058">
    <property type="entry name" value="AB_hydrolase_fold"/>
</dbReference>
<keyword evidence="6" id="KW-1185">Reference proteome</keyword>
<sequence>MDLSPLTPRPLTSLTHHLNVATTCSLILILYAAYYILVRRYAYITIVGPLRRAEVGENGETTEELVRSWCGSLKQGFRASWWLPIGHAQTIYSALADFSKDGQLVYQRWLLRLPDGGTIGVDIYPKLCVKLPNSAPVVIINHGLTGGAHESYIRNLVLCLAKPMKDGGLGARCAVVNFRGCANTPLTSPVLYSSGNTIDNHTATLYLASLFPDAPLVGIGFSLGAAVMTRYMGEQGAKSRLRAAVVLCCPLEFRSVTAKLDSAHIFPRLYSLSMARKILSSISPHLLPHSALSAPSSELYSSIPEILSLTASFKYKWTLRASKVMELVVTKVGGSGPCFPFEGMDSFLEWACPSGWLGKIKRPTLAISALDDPIVSGDCLPFSAIRNSSHMVLAGVPQGGHLGWFDGPFFGPERHRRWHVRPIIEFLRGVIQTLPKSASEKALPVIKVVEKENGWCWVRDVGWRVVDEDEDVGWAGSRDYDEGTVHVACEYTL</sequence>
<feature type="active site" description="Charge relay system" evidence="2">
    <location>
        <position position="372"/>
    </location>
</feature>
<dbReference type="PANTHER" id="PTHR10794:SF63">
    <property type="entry name" value="ALPHA_BETA HYDROLASE 1, ISOFORM A"/>
    <property type="match status" value="1"/>
</dbReference>
<comment type="similarity">
    <text evidence="1">Belongs to the AB hydrolase superfamily. AB hydrolase 4 family.</text>
</comment>
<dbReference type="GO" id="GO:0047372">
    <property type="term" value="F:monoacylglycerol lipase activity"/>
    <property type="evidence" value="ECO:0007669"/>
    <property type="project" value="TreeGrafter"/>
</dbReference>
<dbReference type="GO" id="GO:0008126">
    <property type="term" value="F:acetylesterase activity"/>
    <property type="evidence" value="ECO:0007669"/>
    <property type="project" value="TreeGrafter"/>
</dbReference>